<protein>
    <recommendedName>
        <fullName evidence="4">BlaR1 peptidase M56</fullName>
    </recommendedName>
</protein>
<evidence type="ECO:0000313" key="3">
    <source>
        <dbReference type="Proteomes" id="UP000199672"/>
    </source>
</evidence>
<sequence length="66" mass="7883">MIDFFIKSTIALSVFLIFYHWILEREKMHQFNRFFLLFSIVVSFAVPFVSFEMVKEVSTNLSSQII</sequence>
<feature type="transmembrane region" description="Helical" evidence="1">
    <location>
        <begin position="6"/>
        <end position="22"/>
    </location>
</feature>
<reference evidence="3" key="1">
    <citation type="submission" date="2016-10" db="EMBL/GenBank/DDBJ databases">
        <authorList>
            <person name="Varghese N."/>
            <person name="Submissions S."/>
        </authorList>
    </citation>
    <scope>NUCLEOTIDE SEQUENCE [LARGE SCALE GENOMIC DNA]</scope>
    <source>
        <strain evidence="3">CGMCC 1.10370</strain>
    </source>
</reference>
<dbReference type="AlphaFoldDB" id="A0A1I1R8K0"/>
<name>A0A1I1R8K0_9FLAO</name>
<gene>
    <name evidence="2" type="ORF">SAMN05216297_106317</name>
</gene>
<proteinExistence type="predicted"/>
<keyword evidence="3" id="KW-1185">Reference proteome</keyword>
<dbReference type="STRING" id="739143.SAMN05216297_106317"/>
<accession>A0A1I1R8K0</accession>
<dbReference type="Proteomes" id="UP000199672">
    <property type="component" value="Unassembled WGS sequence"/>
</dbReference>
<evidence type="ECO:0000313" key="2">
    <source>
        <dbReference type="EMBL" id="SFD30477.1"/>
    </source>
</evidence>
<keyword evidence="1" id="KW-0812">Transmembrane</keyword>
<feature type="transmembrane region" description="Helical" evidence="1">
    <location>
        <begin position="34"/>
        <end position="51"/>
    </location>
</feature>
<evidence type="ECO:0008006" key="4">
    <source>
        <dbReference type="Google" id="ProtNLM"/>
    </source>
</evidence>
<evidence type="ECO:0000256" key="1">
    <source>
        <dbReference type="SAM" id="Phobius"/>
    </source>
</evidence>
<dbReference type="EMBL" id="FOMH01000006">
    <property type="protein sequence ID" value="SFD30477.1"/>
    <property type="molecule type" value="Genomic_DNA"/>
</dbReference>
<keyword evidence="1" id="KW-0472">Membrane</keyword>
<keyword evidence="1" id="KW-1133">Transmembrane helix</keyword>
<organism evidence="2 3">
    <name type="scientific">Flavobacterium phragmitis</name>
    <dbReference type="NCBI Taxonomy" id="739143"/>
    <lineage>
        <taxon>Bacteria</taxon>
        <taxon>Pseudomonadati</taxon>
        <taxon>Bacteroidota</taxon>
        <taxon>Flavobacteriia</taxon>
        <taxon>Flavobacteriales</taxon>
        <taxon>Flavobacteriaceae</taxon>
        <taxon>Flavobacterium</taxon>
    </lineage>
</organism>